<feature type="domain" description="Histidine kinase" evidence="8">
    <location>
        <begin position="138"/>
        <end position="235"/>
    </location>
</feature>
<reference evidence="9 10" key="1">
    <citation type="submission" date="2018-03" db="EMBL/GenBank/DDBJ databases">
        <title>Cereibacter changlensis.</title>
        <authorList>
            <person name="Meyer T.E."/>
            <person name="Miller S."/>
            <person name="Lodha T."/>
            <person name="Gandham S."/>
            <person name="Chintalapati S."/>
            <person name="Chintalapati V.R."/>
        </authorList>
    </citation>
    <scope>NUCLEOTIDE SEQUENCE [LARGE SCALE GENOMIC DNA]</scope>
    <source>
        <strain evidence="9 10">JA139</strain>
    </source>
</reference>
<keyword evidence="4" id="KW-0808">Transferase</keyword>
<dbReference type="OrthoDB" id="489241at2"/>
<keyword evidence="10" id="KW-1185">Reference proteome</keyword>
<proteinExistence type="predicted"/>
<dbReference type="GO" id="GO:0004673">
    <property type="term" value="F:protein histidine kinase activity"/>
    <property type="evidence" value="ECO:0007669"/>
    <property type="project" value="UniProtKB-EC"/>
</dbReference>
<keyword evidence="3" id="KW-0597">Phosphoprotein</keyword>
<dbReference type="Proteomes" id="UP000241010">
    <property type="component" value="Unassembled WGS sequence"/>
</dbReference>
<sequence length="235" mass="24818">MARYIRFSNARNGNLFMDAATHELLENVDATEADHRIANHMAMLSGYVRLKVGELSAMPDAPEKITTLRLVESIGAQIAAVAELHRMLTARSRLHSGDIGAQLSSICDAFRAGPACKALISYDGDPDCLLPVHKVLPVSQIVSEMVTNALKYGHRAGLVGMVKVSCRKMPDDGGLLISVEDNGNGLPDVTAGAGSDPLAGGVGVQLVRALARQVGGAISYDSSPDGLTFRLLVEA</sequence>
<gene>
    <name evidence="9" type="ORF">C5F48_06830</name>
</gene>
<evidence type="ECO:0000256" key="5">
    <source>
        <dbReference type="ARBA" id="ARBA00022741"/>
    </source>
</evidence>
<keyword evidence="7" id="KW-0067">ATP-binding</keyword>
<comment type="catalytic activity">
    <reaction evidence="1">
        <text>ATP + protein L-histidine = ADP + protein N-phospho-L-histidine.</text>
        <dbReference type="EC" id="2.7.13.3"/>
    </reaction>
</comment>
<name>A0A2T4JX36_9RHOB</name>
<evidence type="ECO:0000313" key="9">
    <source>
        <dbReference type="EMBL" id="PTE22471.1"/>
    </source>
</evidence>
<dbReference type="PANTHER" id="PTHR41523">
    <property type="entry name" value="TWO-COMPONENT SYSTEM SENSOR PROTEIN"/>
    <property type="match status" value="1"/>
</dbReference>
<dbReference type="RefSeq" id="WP_107663162.1">
    <property type="nucleotide sequence ID" value="NZ_PZKG01000021.1"/>
</dbReference>
<dbReference type="CDD" id="cd16936">
    <property type="entry name" value="HATPase_RsbW-like"/>
    <property type="match status" value="1"/>
</dbReference>
<evidence type="ECO:0000313" key="10">
    <source>
        <dbReference type="Proteomes" id="UP000241010"/>
    </source>
</evidence>
<dbReference type="InterPro" id="IPR003594">
    <property type="entry name" value="HATPase_dom"/>
</dbReference>
<dbReference type="SUPFAM" id="SSF55874">
    <property type="entry name" value="ATPase domain of HSP90 chaperone/DNA topoisomerase II/histidine kinase"/>
    <property type="match status" value="1"/>
</dbReference>
<dbReference type="EMBL" id="PZKG01000021">
    <property type="protein sequence ID" value="PTE22471.1"/>
    <property type="molecule type" value="Genomic_DNA"/>
</dbReference>
<evidence type="ECO:0000259" key="8">
    <source>
        <dbReference type="PROSITE" id="PS50109"/>
    </source>
</evidence>
<evidence type="ECO:0000256" key="6">
    <source>
        <dbReference type="ARBA" id="ARBA00022777"/>
    </source>
</evidence>
<dbReference type="InterPro" id="IPR036890">
    <property type="entry name" value="HATPase_C_sf"/>
</dbReference>
<dbReference type="Gene3D" id="3.30.565.10">
    <property type="entry name" value="Histidine kinase-like ATPase, C-terminal domain"/>
    <property type="match status" value="1"/>
</dbReference>
<evidence type="ECO:0000256" key="4">
    <source>
        <dbReference type="ARBA" id="ARBA00022679"/>
    </source>
</evidence>
<dbReference type="PANTHER" id="PTHR41523:SF8">
    <property type="entry name" value="ETHYLENE RESPONSE SENSOR PROTEIN"/>
    <property type="match status" value="1"/>
</dbReference>
<dbReference type="Pfam" id="PF02518">
    <property type="entry name" value="HATPase_c"/>
    <property type="match status" value="1"/>
</dbReference>
<dbReference type="AlphaFoldDB" id="A0A2T4JX36"/>
<keyword evidence="5" id="KW-0547">Nucleotide-binding</keyword>
<accession>A0A2T4JX36</accession>
<dbReference type="InterPro" id="IPR005467">
    <property type="entry name" value="His_kinase_dom"/>
</dbReference>
<evidence type="ECO:0000256" key="7">
    <source>
        <dbReference type="ARBA" id="ARBA00022840"/>
    </source>
</evidence>
<dbReference type="EC" id="2.7.13.3" evidence="2"/>
<dbReference type="GO" id="GO:0005524">
    <property type="term" value="F:ATP binding"/>
    <property type="evidence" value="ECO:0007669"/>
    <property type="project" value="UniProtKB-KW"/>
</dbReference>
<evidence type="ECO:0000256" key="1">
    <source>
        <dbReference type="ARBA" id="ARBA00000085"/>
    </source>
</evidence>
<evidence type="ECO:0000256" key="3">
    <source>
        <dbReference type="ARBA" id="ARBA00022553"/>
    </source>
</evidence>
<dbReference type="SMART" id="SM00387">
    <property type="entry name" value="HATPase_c"/>
    <property type="match status" value="1"/>
</dbReference>
<comment type="caution">
    <text evidence="9">The sequence shown here is derived from an EMBL/GenBank/DDBJ whole genome shotgun (WGS) entry which is preliminary data.</text>
</comment>
<keyword evidence="6 9" id="KW-0418">Kinase</keyword>
<protein>
    <recommendedName>
        <fullName evidence="2">histidine kinase</fullName>
        <ecNumber evidence="2">2.7.13.3</ecNumber>
    </recommendedName>
</protein>
<evidence type="ECO:0000256" key="2">
    <source>
        <dbReference type="ARBA" id="ARBA00012438"/>
    </source>
</evidence>
<organism evidence="9 10">
    <name type="scientific">Cereibacter changlensis JA139</name>
    <dbReference type="NCBI Taxonomy" id="1188249"/>
    <lineage>
        <taxon>Bacteria</taxon>
        <taxon>Pseudomonadati</taxon>
        <taxon>Pseudomonadota</taxon>
        <taxon>Alphaproteobacteria</taxon>
        <taxon>Rhodobacterales</taxon>
        <taxon>Paracoccaceae</taxon>
        <taxon>Cereibacter</taxon>
    </lineage>
</organism>
<dbReference type="PROSITE" id="PS50109">
    <property type="entry name" value="HIS_KIN"/>
    <property type="match status" value="1"/>
</dbReference>